<name>A0ACC2M2C5_PERAE</name>
<dbReference type="Proteomes" id="UP001234297">
    <property type="component" value="Chromosome 5"/>
</dbReference>
<evidence type="ECO:0000313" key="1">
    <source>
        <dbReference type="EMBL" id="KAJ8639347.1"/>
    </source>
</evidence>
<keyword evidence="2" id="KW-1185">Reference proteome</keyword>
<evidence type="ECO:0000313" key="2">
    <source>
        <dbReference type="Proteomes" id="UP001234297"/>
    </source>
</evidence>
<proteinExistence type="predicted"/>
<comment type="caution">
    <text evidence="1">The sequence shown here is derived from an EMBL/GenBank/DDBJ whole genome shotgun (WGS) entry which is preliminary data.</text>
</comment>
<gene>
    <name evidence="1" type="ORF">MRB53_016041</name>
</gene>
<sequence length="134" mass="15356">MEFDILQQLHIHLSFILMCLPPRYFTSASLRKHGVESSQLLNELQLQHEEPTRIYVDKKSAIALAKDPVMHDTRFHFIREHVKNKEVELISVKTQDQVADIFAKPLKADVFNKLKDMIGVVSGSEFGLRGGVEK</sequence>
<organism evidence="1 2">
    <name type="scientific">Persea americana</name>
    <name type="common">Avocado</name>
    <dbReference type="NCBI Taxonomy" id="3435"/>
    <lineage>
        <taxon>Eukaryota</taxon>
        <taxon>Viridiplantae</taxon>
        <taxon>Streptophyta</taxon>
        <taxon>Embryophyta</taxon>
        <taxon>Tracheophyta</taxon>
        <taxon>Spermatophyta</taxon>
        <taxon>Magnoliopsida</taxon>
        <taxon>Magnoliidae</taxon>
        <taxon>Laurales</taxon>
        <taxon>Lauraceae</taxon>
        <taxon>Persea</taxon>
    </lineage>
</organism>
<protein>
    <submittedName>
        <fullName evidence="1">Uncharacterized protein</fullName>
    </submittedName>
</protein>
<reference evidence="1 2" key="1">
    <citation type="journal article" date="2022" name="Hortic Res">
        <title>A haplotype resolved chromosomal level avocado genome allows analysis of novel avocado genes.</title>
        <authorList>
            <person name="Nath O."/>
            <person name="Fletcher S.J."/>
            <person name="Hayward A."/>
            <person name="Shaw L.M."/>
            <person name="Masouleh A.K."/>
            <person name="Furtado A."/>
            <person name="Henry R.J."/>
            <person name="Mitter N."/>
        </authorList>
    </citation>
    <scope>NUCLEOTIDE SEQUENCE [LARGE SCALE GENOMIC DNA]</scope>
    <source>
        <strain evidence="2">cv. Hass</strain>
    </source>
</reference>
<dbReference type="EMBL" id="CM056813">
    <property type="protein sequence ID" value="KAJ8639347.1"/>
    <property type="molecule type" value="Genomic_DNA"/>
</dbReference>
<accession>A0ACC2M2C5</accession>